<gene>
    <name evidence="3" type="ORF">ABL_06257</name>
</gene>
<dbReference type="OrthoDB" id="3501153at2759"/>
<reference evidence="4" key="1">
    <citation type="journal article" date="2016" name="Genome Announc.">
        <title>Draft genome sequence of Aspergillus niger strain An76.</title>
        <authorList>
            <person name="Gong W."/>
            <person name="Cheng Z."/>
            <person name="Zhang H."/>
            <person name="Liu L."/>
            <person name="Gao P."/>
            <person name="Wang L."/>
        </authorList>
    </citation>
    <scope>NUCLEOTIDE SEQUENCE [LARGE SCALE GENOMIC DNA]</scope>
    <source>
        <strain evidence="4">An76</strain>
    </source>
</reference>
<evidence type="ECO:0000256" key="1">
    <source>
        <dbReference type="SAM" id="MobiDB-lite"/>
    </source>
</evidence>
<dbReference type="OMA" id="GHCGEML"/>
<dbReference type="PANTHER" id="PTHR35896:SF3">
    <property type="entry name" value="MAJOR FACILITATOR SUPERFAMILY TRANSPORTER"/>
    <property type="match status" value="1"/>
</dbReference>
<evidence type="ECO:0000256" key="2">
    <source>
        <dbReference type="SAM" id="Phobius"/>
    </source>
</evidence>
<evidence type="ECO:0000313" key="3">
    <source>
        <dbReference type="EMBL" id="GAQ43596.1"/>
    </source>
</evidence>
<evidence type="ECO:0000313" key="4">
    <source>
        <dbReference type="Proteomes" id="UP000068243"/>
    </source>
</evidence>
<sequence length="219" mass="25727">MWHFFAHPPEHPKDDSQEPLCEQGHASEQMNRNLRQNLTASYSRPICRVAGALFALITLMIIGYRLFESKDGTVYSCGTTPEEAVERDCQFDMLSFAWVPKPCFDADLSSTYNVYEAFEFFYHREKSDKIPVEELRKGINKQVYTSGRYHRTHCTYAWKILQRAVLQGYHLSDNKTLSPEHYDHCSYYLVDVDHSYRARFTMEYLHCQAIPSQRGLPFW</sequence>
<keyword evidence="2" id="KW-0472">Membrane</keyword>
<organism evidence="3 4">
    <name type="scientific">Aspergillus niger</name>
    <dbReference type="NCBI Taxonomy" id="5061"/>
    <lineage>
        <taxon>Eukaryota</taxon>
        <taxon>Fungi</taxon>
        <taxon>Dikarya</taxon>
        <taxon>Ascomycota</taxon>
        <taxon>Pezizomycotina</taxon>
        <taxon>Eurotiomycetes</taxon>
        <taxon>Eurotiomycetidae</taxon>
        <taxon>Eurotiales</taxon>
        <taxon>Aspergillaceae</taxon>
        <taxon>Aspergillus</taxon>
        <taxon>Aspergillus subgen. Circumdati</taxon>
    </lineage>
</organism>
<name>A0A124BXV4_ASPNG</name>
<dbReference type="Proteomes" id="UP000068243">
    <property type="component" value="Unassembled WGS sequence"/>
</dbReference>
<proteinExistence type="predicted"/>
<dbReference type="InterPro" id="IPR053008">
    <property type="entry name" value="Phomopsin_biosynth_assoc"/>
</dbReference>
<feature type="region of interest" description="Disordered" evidence="1">
    <location>
        <begin position="1"/>
        <end position="22"/>
    </location>
</feature>
<comment type="caution">
    <text evidence="3">The sequence shown here is derived from an EMBL/GenBank/DDBJ whole genome shotgun (WGS) entry which is preliminary data.</text>
</comment>
<dbReference type="EMBL" id="BCMY01000010">
    <property type="protein sequence ID" value="GAQ43596.1"/>
    <property type="molecule type" value="Genomic_DNA"/>
</dbReference>
<keyword evidence="2" id="KW-1133">Transmembrane helix</keyword>
<accession>A0A124BXV4</accession>
<keyword evidence="2" id="KW-0812">Transmembrane</keyword>
<dbReference type="PANTHER" id="PTHR35896">
    <property type="entry name" value="IG-LIKE DOMAIN-CONTAINING PROTEIN"/>
    <property type="match status" value="1"/>
</dbReference>
<protein>
    <submittedName>
        <fullName evidence="3">Uncharacterized protein</fullName>
    </submittedName>
</protein>
<dbReference type="AlphaFoldDB" id="A0A124BXV4"/>
<feature type="transmembrane region" description="Helical" evidence="2">
    <location>
        <begin position="45"/>
        <end position="67"/>
    </location>
</feature>